<dbReference type="PATRIC" id="fig|305.107.peg.3511"/>
<evidence type="ECO:0000313" key="2">
    <source>
        <dbReference type="EMBL" id="CUV53341.1"/>
    </source>
</evidence>
<evidence type="ECO:0000256" key="1">
    <source>
        <dbReference type="SAM" id="Phobius"/>
    </source>
</evidence>
<feature type="transmembrane region" description="Helical" evidence="1">
    <location>
        <begin position="267"/>
        <end position="287"/>
    </location>
</feature>
<reference evidence="2" key="1">
    <citation type="submission" date="2015-10" db="EMBL/GenBank/DDBJ databases">
        <authorList>
            <person name="Gilbert D.G."/>
        </authorList>
    </citation>
    <scope>NUCLEOTIDE SEQUENCE</scope>
    <source>
        <strain evidence="2">Phyl III-seqv23</strain>
    </source>
</reference>
<proteinExistence type="predicted"/>
<organism evidence="2">
    <name type="scientific">Ralstonia solanacearum</name>
    <name type="common">Pseudomonas solanacearum</name>
    <dbReference type="NCBI Taxonomy" id="305"/>
    <lineage>
        <taxon>Bacteria</taxon>
        <taxon>Pseudomonadati</taxon>
        <taxon>Pseudomonadota</taxon>
        <taxon>Betaproteobacteria</taxon>
        <taxon>Burkholderiales</taxon>
        <taxon>Burkholderiaceae</taxon>
        <taxon>Ralstonia</taxon>
        <taxon>Ralstonia solanacearum species complex</taxon>
    </lineage>
</organism>
<dbReference type="EMBL" id="LN899820">
    <property type="protein sequence ID" value="CUV53341.1"/>
    <property type="molecule type" value="Genomic_DNA"/>
</dbReference>
<feature type="transmembrane region" description="Helical" evidence="1">
    <location>
        <begin position="34"/>
        <end position="52"/>
    </location>
</feature>
<sequence length="300" mass="32626">MNSDPRFDDDRPGDAAIVMLAQGAQFAQRHAKKLVAGGMAGAALAIGLALVLPKQWEASVVIQVGQITNEAMPGTPLPAPTPVETVGRAVERLQLPQFEDLVLRKLGLPLEVNENASTDLIRRSLKAVQLKNADLIEVTVRGFSQADAQRYTQAFSDALIGAHAVIAKPSLDKINANMAEVRQQISAEEARKGELSALMRARDQAKSEVKFSESVLLASMVAENDKQLQGLRQREINIREQLNPERTFNTRLFDAVHVSRRHVFPSGLLFAAGGLVLGLLVAIGWGLTGDFRRGRLGSRK</sequence>
<keyword evidence="1" id="KW-0472">Membrane</keyword>
<dbReference type="PANTHER" id="PTHR32309">
    <property type="entry name" value="TYROSINE-PROTEIN KINASE"/>
    <property type="match status" value="1"/>
</dbReference>
<dbReference type="EMBL" id="CP085043">
    <property type="protein sequence ID" value="UZF14221.1"/>
    <property type="molecule type" value="Genomic_DNA"/>
</dbReference>
<name>A0A0K1ZN98_RALSL</name>
<dbReference type="GO" id="GO:0004713">
    <property type="term" value="F:protein tyrosine kinase activity"/>
    <property type="evidence" value="ECO:0007669"/>
    <property type="project" value="TreeGrafter"/>
</dbReference>
<dbReference type="PANTHER" id="PTHR32309:SF13">
    <property type="entry name" value="FERRIC ENTEROBACTIN TRANSPORT PROTEIN FEPE"/>
    <property type="match status" value="1"/>
</dbReference>
<keyword evidence="1 2" id="KW-0812">Transmembrane</keyword>
<reference evidence="3" key="2">
    <citation type="submission" date="2021-10" db="EMBL/GenBank/DDBJ databases">
        <title>Complete genome sequences of five Ralstonia solancearum strains isolated from sunflower.</title>
        <authorList>
            <person name="She X."/>
            <person name="He Z."/>
        </authorList>
    </citation>
    <scope>NUCLEOTIDE SEQUENCE</scope>
    <source>
        <strain evidence="3">RS638</strain>
    </source>
</reference>
<dbReference type="GO" id="GO:0005886">
    <property type="term" value="C:plasma membrane"/>
    <property type="evidence" value="ECO:0007669"/>
    <property type="project" value="TreeGrafter"/>
</dbReference>
<evidence type="ECO:0000313" key="3">
    <source>
        <dbReference type="EMBL" id="UZF14221.1"/>
    </source>
</evidence>
<accession>A0A0K1ZN98</accession>
<keyword evidence="1" id="KW-1133">Transmembrane helix</keyword>
<protein>
    <submittedName>
        <fullName evidence="3">Chain-length determining protein</fullName>
    </submittedName>
    <submittedName>
        <fullName evidence="2">Putative transmembrane protein</fullName>
    </submittedName>
</protein>
<dbReference type="AlphaFoldDB" id="A0A0K1ZN98"/>
<dbReference type="InterPro" id="IPR050445">
    <property type="entry name" value="Bact_polysacc_biosynth/exp"/>
</dbReference>
<gene>
    <name evidence="3" type="ORF">LH706_14505</name>
    <name evidence="2" type="ORF">RUN215_v1_120051</name>
</gene>